<proteinExistence type="predicted"/>
<organism evidence="1">
    <name type="scientific">Indivirus ILV1</name>
    <dbReference type="NCBI Taxonomy" id="1977633"/>
    <lineage>
        <taxon>Viruses</taxon>
        <taxon>Varidnaviria</taxon>
        <taxon>Bamfordvirae</taxon>
        <taxon>Nucleocytoviricota</taxon>
        <taxon>Megaviricetes</taxon>
        <taxon>Imitervirales</taxon>
        <taxon>Mimiviridae</taxon>
        <taxon>Klosneuvirinae</taxon>
        <taxon>Indivirus</taxon>
    </lineage>
</organism>
<protein>
    <submittedName>
        <fullName evidence="1">Uncharacterized protein</fullName>
    </submittedName>
</protein>
<sequence>MKNTESFEIPSCVKFRLNAYEMYSKGSVIWKHPILAPNGIYCSKPSDLDDPRTYTFPHHENGNLMNGENICSLYDGELDWSQVHYFFEQLANEWTLELGNITVLI</sequence>
<reference evidence="1" key="1">
    <citation type="journal article" date="2017" name="Science">
        <title>Giant viruses with an expanded complement of translation system components.</title>
        <authorList>
            <person name="Schulz F."/>
            <person name="Yutin N."/>
            <person name="Ivanova N.N."/>
            <person name="Ortega D.R."/>
            <person name="Lee T.K."/>
            <person name="Vierheilig J."/>
            <person name="Daims H."/>
            <person name="Horn M."/>
            <person name="Wagner M."/>
            <person name="Jensen G.J."/>
            <person name="Kyrpides N.C."/>
            <person name="Koonin E.V."/>
            <person name="Woyke T."/>
        </authorList>
    </citation>
    <scope>NUCLEOTIDE SEQUENCE</scope>
    <source>
        <strain evidence="1">ILV1</strain>
    </source>
</reference>
<accession>A0A1V0SCP9</accession>
<dbReference type="EMBL" id="KY684085">
    <property type="protein sequence ID" value="ARF09497.1"/>
    <property type="molecule type" value="Genomic_DNA"/>
</dbReference>
<evidence type="ECO:0000313" key="1">
    <source>
        <dbReference type="EMBL" id="ARF09497.1"/>
    </source>
</evidence>
<gene>
    <name evidence="1" type="ORF">Indivirus_1_120</name>
</gene>
<name>A0A1V0SCP9_9VIRU</name>